<organism evidence="2 3">
    <name type="scientific">Artemia franciscana</name>
    <name type="common">Brine shrimp</name>
    <name type="synonym">Artemia sanfranciscana</name>
    <dbReference type="NCBI Taxonomy" id="6661"/>
    <lineage>
        <taxon>Eukaryota</taxon>
        <taxon>Metazoa</taxon>
        <taxon>Ecdysozoa</taxon>
        <taxon>Arthropoda</taxon>
        <taxon>Crustacea</taxon>
        <taxon>Branchiopoda</taxon>
        <taxon>Anostraca</taxon>
        <taxon>Artemiidae</taxon>
        <taxon>Artemia</taxon>
    </lineage>
</organism>
<sequence>MGMCNGKVERKHRDLAYMLGIHAKQEPNHWDDHLPFMELPVLIFISVLLHKTYAEYRVVKGVVFRKLNNVRPTEGKWQVAIRFDASPLYTLQGQLNGTGNSRTKLFPQQIASLVMVLDNQIREISKDIDRMLLALQKDTNRVNGKANNQHRSKHSLLGVVGDLSEYLLGTISESTWKNTESRIGKIAKTNENLVHAVDMQISILRHHETGMLKIEDKINQTFATLANFKEEIKNAFKANLEMLLSERREASVDVNIQLAMQLLSSSITEISLEFSQVELAFLTILTRRLPAQLVDPPKLVEILRNIEKNLPYRLSLGLEPTHENILYFYSVAVTHLEVQQGELVIALKVPLVRNEEYTLYQINPFPTKIANTTCYMLPDRANVLLCQQNKLPFCKLDSVASVRSRRICTIQLLEEVDGTNSLPKECEAEIIGNAKLELWKQVGETDFILSVPKPLIAQLKCQNYSRKGANTDIRISGIGILTISPSFQLSTKEVLIVSPIAGITNVFHNSLQIRPFPELNIVTATGSNNNDQNNNHFPKIVDKLNSIVIPDAIPKEHPKLLSTVDQHKESIEFDTPIFQTEKERMSIFNNTLLHGFVYFFAIMLILYIANLGIRFFVCSKYSKQKLQEQAHKEPTTCRTCDA</sequence>
<evidence type="ECO:0000313" key="2">
    <source>
        <dbReference type="EMBL" id="KAK2703133.1"/>
    </source>
</evidence>
<comment type="caution">
    <text evidence="2">The sequence shown here is derived from an EMBL/GenBank/DDBJ whole genome shotgun (WGS) entry which is preliminary data.</text>
</comment>
<keyword evidence="1" id="KW-0472">Membrane</keyword>
<dbReference type="Pfam" id="PF12259">
    <property type="entry name" value="Baculo_F"/>
    <property type="match status" value="1"/>
</dbReference>
<protein>
    <recommendedName>
        <fullName evidence="4">Envelope fusion protein</fullName>
    </recommendedName>
</protein>
<keyword evidence="1" id="KW-1133">Transmembrane helix</keyword>
<evidence type="ECO:0000313" key="3">
    <source>
        <dbReference type="Proteomes" id="UP001187531"/>
    </source>
</evidence>
<feature type="transmembrane region" description="Helical" evidence="1">
    <location>
        <begin position="596"/>
        <end position="617"/>
    </location>
</feature>
<evidence type="ECO:0008006" key="4">
    <source>
        <dbReference type="Google" id="ProtNLM"/>
    </source>
</evidence>
<dbReference type="Proteomes" id="UP001187531">
    <property type="component" value="Unassembled WGS sequence"/>
</dbReference>
<evidence type="ECO:0000256" key="1">
    <source>
        <dbReference type="SAM" id="Phobius"/>
    </source>
</evidence>
<dbReference type="EMBL" id="JAVRJZ010000115">
    <property type="protein sequence ID" value="KAK2703133.1"/>
    <property type="molecule type" value="Genomic_DNA"/>
</dbReference>
<name>A0AA88H2P7_ARTSF</name>
<accession>A0AA88H2P7</accession>
<keyword evidence="1" id="KW-0812">Transmembrane</keyword>
<keyword evidence="3" id="KW-1185">Reference proteome</keyword>
<dbReference type="AlphaFoldDB" id="A0AA88H2P7"/>
<reference evidence="2" key="1">
    <citation type="submission" date="2023-07" db="EMBL/GenBank/DDBJ databases">
        <title>Chromosome-level genome assembly of Artemia franciscana.</title>
        <authorList>
            <person name="Jo E."/>
        </authorList>
    </citation>
    <scope>NUCLEOTIDE SEQUENCE</scope>
    <source>
        <tissue evidence="2">Whole body</tissue>
    </source>
</reference>
<gene>
    <name evidence="2" type="ORF">QYM36_018334</name>
</gene>
<proteinExistence type="predicted"/>
<dbReference type="InterPro" id="IPR022048">
    <property type="entry name" value="Envelope_fusion-like"/>
</dbReference>